<evidence type="ECO:0000313" key="3">
    <source>
        <dbReference type="Proteomes" id="UP001281003"/>
    </source>
</evidence>
<feature type="non-terminal residue" evidence="2">
    <location>
        <position position="1"/>
    </location>
</feature>
<protein>
    <submittedName>
        <fullName evidence="2">Uncharacterized protein</fullName>
    </submittedName>
</protein>
<keyword evidence="3" id="KW-1185">Reference proteome</keyword>
<evidence type="ECO:0000256" key="1">
    <source>
        <dbReference type="SAM" id="MobiDB-lite"/>
    </source>
</evidence>
<comment type="caution">
    <text evidence="2">The sequence shown here is derived from an EMBL/GenBank/DDBJ whole genome shotgun (WGS) entry which is preliminary data.</text>
</comment>
<dbReference type="EMBL" id="JAUTDP010000016">
    <property type="protein sequence ID" value="KAK3388331.1"/>
    <property type="molecule type" value="Genomic_DNA"/>
</dbReference>
<evidence type="ECO:0000313" key="2">
    <source>
        <dbReference type="EMBL" id="KAK3388331.1"/>
    </source>
</evidence>
<sequence length="239" mass="27541">PPECVPFFEPTTSESSDDQQRLTPTTLDALAKQIHAAALTEVTLIHRNLRWYLENALQGTALLLMDEKQPHLTCYLPESLKMHRYLKDIRKTRPKGEAKLLPSDREQRFVKMAYRLQWLLNGSLYEHMLLMPNVMREDADPGLLDDENEIELTSTLNPSQLGEKIVQEVKKIVIGATSIAPGDGSEVSPKVPQRTYFPYDEHLKLAWSLPGLENTDEQELFPREWLKEFSMNGKWARDR</sequence>
<feature type="region of interest" description="Disordered" evidence="1">
    <location>
        <begin position="1"/>
        <end position="21"/>
    </location>
</feature>
<name>A0AAE0NV87_SORBR</name>
<dbReference type="AlphaFoldDB" id="A0AAE0NV87"/>
<reference evidence="2" key="1">
    <citation type="journal article" date="2023" name="Mol. Phylogenet. Evol.">
        <title>Genome-scale phylogeny and comparative genomics of the fungal order Sordariales.</title>
        <authorList>
            <person name="Hensen N."/>
            <person name="Bonometti L."/>
            <person name="Westerberg I."/>
            <person name="Brannstrom I.O."/>
            <person name="Guillou S."/>
            <person name="Cros-Aarteil S."/>
            <person name="Calhoun S."/>
            <person name="Haridas S."/>
            <person name="Kuo A."/>
            <person name="Mondo S."/>
            <person name="Pangilinan J."/>
            <person name="Riley R."/>
            <person name="LaButti K."/>
            <person name="Andreopoulos B."/>
            <person name="Lipzen A."/>
            <person name="Chen C."/>
            <person name="Yan M."/>
            <person name="Daum C."/>
            <person name="Ng V."/>
            <person name="Clum A."/>
            <person name="Steindorff A."/>
            <person name="Ohm R.A."/>
            <person name="Martin F."/>
            <person name="Silar P."/>
            <person name="Natvig D.O."/>
            <person name="Lalanne C."/>
            <person name="Gautier V."/>
            <person name="Ament-Velasquez S.L."/>
            <person name="Kruys A."/>
            <person name="Hutchinson M.I."/>
            <person name="Powell A.J."/>
            <person name="Barry K."/>
            <person name="Miller A.N."/>
            <person name="Grigoriev I.V."/>
            <person name="Debuchy R."/>
            <person name="Gladieux P."/>
            <person name="Hiltunen Thoren M."/>
            <person name="Johannesson H."/>
        </authorList>
    </citation>
    <scope>NUCLEOTIDE SEQUENCE</scope>
    <source>
        <strain evidence="2">FGSC 1904</strain>
    </source>
</reference>
<dbReference type="Proteomes" id="UP001281003">
    <property type="component" value="Unassembled WGS sequence"/>
</dbReference>
<proteinExistence type="predicted"/>
<accession>A0AAE0NV87</accession>
<reference evidence="2" key="2">
    <citation type="submission" date="2023-07" db="EMBL/GenBank/DDBJ databases">
        <authorList>
            <consortium name="Lawrence Berkeley National Laboratory"/>
            <person name="Haridas S."/>
            <person name="Hensen N."/>
            <person name="Bonometti L."/>
            <person name="Westerberg I."/>
            <person name="Brannstrom I.O."/>
            <person name="Guillou S."/>
            <person name="Cros-Aarteil S."/>
            <person name="Calhoun S."/>
            <person name="Kuo A."/>
            <person name="Mondo S."/>
            <person name="Pangilinan J."/>
            <person name="Riley R."/>
            <person name="LaButti K."/>
            <person name="Andreopoulos B."/>
            <person name="Lipzen A."/>
            <person name="Chen C."/>
            <person name="Yanf M."/>
            <person name="Daum C."/>
            <person name="Ng V."/>
            <person name="Clum A."/>
            <person name="Steindorff A."/>
            <person name="Ohm R."/>
            <person name="Martin F."/>
            <person name="Silar P."/>
            <person name="Natvig D."/>
            <person name="Lalanne C."/>
            <person name="Gautier V."/>
            <person name="Ament-velasquez S.L."/>
            <person name="Kruys A."/>
            <person name="Hutchinson M.I."/>
            <person name="Powell A.J."/>
            <person name="Barry K."/>
            <person name="Miller A.N."/>
            <person name="Grigoriev I.V."/>
            <person name="Debuchy R."/>
            <person name="Gladieux P."/>
            <person name="Thoren M.H."/>
            <person name="Johannesson H."/>
        </authorList>
    </citation>
    <scope>NUCLEOTIDE SEQUENCE</scope>
    <source>
        <strain evidence="2">FGSC 1904</strain>
    </source>
</reference>
<organism evidence="2 3">
    <name type="scientific">Sordaria brevicollis</name>
    <dbReference type="NCBI Taxonomy" id="83679"/>
    <lineage>
        <taxon>Eukaryota</taxon>
        <taxon>Fungi</taxon>
        <taxon>Dikarya</taxon>
        <taxon>Ascomycota</taxon>
        <taxon>Pezizomycotina</taxon>
        <taxon>Sordariomycetes</taxon>
        <taxon>Sordariomycetidae</taxon>
        <taxon>Sordariales</taxon>
        <taxon>Sordariaceae</taxon>
        <taxon>Sordaria</taxon>
    </lineage>
</organism>
<gene>
    <name evidence="2" type="ORF">B0T20DRAFT_103895</name>
</gene>